<protein>
    <submittedName>
        <fullName evidence="1">Uncharacterized protein</fullName>
    </submittedName>
</protein>
<dbReference type="RefSeq" id="XP_004833494.1">
    <property type="nucleotide sequence ID" value="XM_004833437.1"/>
</dbReference>
<dbReference type="GeneID" id="15807490"/>
<dbReference type="eggNOG" id="KOG3477">
    <property type="taxonomic scope" value="Eukaryota"/>
</dbReference>
<dbReference type="OrthoDB" id="361335at2759"/>
<keyword evidence="2" id="KW-1185">Reference proteome</keyword>
<dbReference type="VEuPathDB" id="PiroplasmaDB:BEWA_040800"/>
<dbReference type="EMBL" id="ACOU01000002">
    <property type="protein sequence ID" value="EKX74042.1"/>
    <property type="molecule type" value="Genomic_DNA"/>
</dbReference>
<reference evidence="1 2" key="1">
    <citation type="journal article" date="2012" name="BMC Genomics">
        <title>Comparative genomic analysis and phylogenetic position of Theileria equi.</title>
        <authorList>
            <person name="Kappmeyer L.S."/>
            <person name="Thiagarajan M."/>
            <person name="Herndon D.R."/>
            <person name="Ramsay J.D."/>
            <person name="Caler E."/>
            <person name="Djikeng A."/>
            <person name="Gillespie J.J."/>
            <person name="Lau A.O."/>
            <person name="Roalson E.H."/>
            <person name="Silva J.C."/>
            <person name="Silva M.G."/>
            <person name="Suarez C.E."/>
            <person name="Ueti M.W."/>
            <person name="Nene V.M."/>
            <person name="Mealey R.H."/>
            <person name="Knowles D.P."/>
            <person name="Brayton K.A."/>
        </authorList>
    </citation>
    <scope>NUCLEOTIDE SEQUENCE [LARGE SCALE GENOMIC DNA]</scope>
    <source>
        <strain evidence="1 2">WA</strain>
    </source>
</reference>
<gene>
    <name evidence="1" type="ORF">BEWA_040800</name>
</gene>
<dbReference type="Proteomes" id="UP000031512">
    <property type="component" value="Unassembled WGS sequence"/>
</dbReference>
<evidence type="ECO:0000313" key="1">
    <source>
        <dbReference type="EMBL" id="EKX74042.1"/>
    </source>
</evidence>
<sequence>MEANSTVALCNNLSHLIYKLHNSLDYKQKFILFTHIFSVQEEHYASEEMSRRLIMSLDPEFVYILLRSSSIFVLISLELTNKLICNKDAAKHMSNIVPYIANILSRIVPKADFILDESTKIISDKLMYQKDFVWIKLVYESLLCLQKILSYLGKNKLLNCVTLDEMRQPLEYLLNDMFDISIENISFDGSRESGIIFNHNNDHVHTCNLCDLISKNEFKDEALCIQNLFSDLDALAREHLIDLDKDKLDDYASDDEIDLFSLIKDVGNTIITDIGVTEGNKLDKQTVGIYLSTLKIVLEITKRDELAEFVLSCIESKNFDILQLLIELSIKGSNDLGNLTISKMLTNHSIKLLDKNTERHNVLCLLGYIQKSLERHGLYLFNDNCCVDEILKIIKRAEIELHLSLDEFFRIDNTEYDYPCTFRVLETIFVLICDLDQSVGNSVNSIFTIIHRVIQTTFDFFNQIDISNRERASDYISCCTRIIGCWMTLEPVHLQSAYLRALSNMLDLISEMDFAWLLPTFDYIEVCDLSNVNNLMTSMFRIINRATGKNGNVYVSALDNFGDETLTMACRHLERFFMDVIVDFERLLQSLEPFDINHTTLPVDKEDVIETLITSANFTPSYPVELFSPIVVEVDVGSKLEGKYLFTLSVLEKLFLSILERYHHVKFVNHMLKVINNNEEPSLEYFFQSLAKKSSSYDILLCNISVATAAACLCRITETSAKRLINSKFLLLIMECLVYSFFYSVPVRMNDYLRTDDERINLWYRTSHLSMLLMQHYPALVGLFNMSIIKMGLKLPQPSKIDMETLFNEEYITRQEIVVADFFSAFVLNIIN</sequence>
<comment type="caution">
    <text evidence="1">The sequence shown here is derived from an EMBL/GenBank/DDBJ whole genome shotgun (WGS) entry which is preliminary data.</text>
</comment>
<dbReference type="KEGG" id="beq:BEWA_040800"/>
<organism evidence="1 2">
    <name type="scientific">Theileria equi strain WA</name>
    <dbReference type="NCBI Taxonomy" id="1537102"/>
    <lineage>
        <taxon>Eukaryota</taxon>
        <taxon>Sar</taxon>
        <taxon>Alveolata</taxon>
        <taxon>Apicomplexa</taxon>
        <taxon>Aconoidasida</taxon>
        <taxon>Piroplasmida</taxon>
        <taxon>Theileriidae</taxon>
        <taxon>Theileria</taxon>
    </lineage>
</organism>
<proteinExistence type="predicted"/>
<dbReference type="STRING" id="1537102.L1LF22"/>
<name>L1LF22_THEEQ</name>
<accession>L1LF22</accession>
<evidence type="ECO:0000313" key="2">
    <source>
        <dbReference type="Proteomes" id="UP000031512"/>
    </source>
</evidence>
<dbReference type="AlphaFoldDB" id="L1LF22"/>